<dbReference type="GO" id="GO:0000785">
    <property type="term" value="C:chromatin"/>
    <property type="evidence" value="ECO:0007669"/>
    <property type="project" value="TreeGrafter"/>
</dbReference>
<dbReference type="Gene3D" id="3.30.40.10">
    <property type="entry name" value="Zinc/RING finger domain, C3HC4 (zinc finger)"/>
    <property type="match status" value="1"/>
</dbReference>
<evidence type="ECO:0000313" key="8">
    <source>
        <dbReference type="Proteomes" id="UP000242525"/>
    </source>
</evidence>
<evidence type="ECO:0000259" key="6">
    <source>
        <dbReference type="PROSITE" id="PS51805"/>
    </source>
</evidence>
<dbReference type="SMART" id="SM00558">
    <property type="entry name" value="JmjC"/>
    <property type="match status" value="1"/>
</dbReference>
<evidence type="ECO:0000256" key="4">
    <source>
        <dbReference type="SAM" id="MobiDB-lite"/>
    </source>
</evidence>
<feature type="region of interest" description="Disordered" evidence="4">
    <location>
        <begin position="341"/>
        <end position="374"/>
    </location>
</feature>
<dbReference type="GO" id="GO:0032454">
    <property type="term" value="F:histone H3K9 demethylase activity"/>
    <property type="evidence" value="ECO:0007669"/>
    <property type="project" value="TreeGrafter"/>
</dbReference>
<name>A0A0J9XC82_GEOCN</name>
<dbReference type="Proteomes" id="UP000242525">
    <property type="component" value="Unassembled WGS sequence"/>
</dbReference>
<protein>
    <submittedName>
        <fullName evidence="7">Similar to Saccharomyces cerevisiae YER169W RPH1,JmjC domain-containing histone demethylase</fullName>
    </submittedName>
</protein>
<dbReference type="PANTHER" id="PTHR10694">
    <property type="entry name" value="LYSINE-SPECIFIC DEMETHYLASE"/>
    <property type="match status" value="1"/>
</dbReference>
<feature type="domain" description="PHD-type" evidence="6">
    <location>
        <begin position="382"/>
        <end position="500"/>
    </location>
</feature>
<accession>A0A0J9XC82</accession>
<dbReference type="InterPro" id="IPR013083">
    <property type="entry name" value="Znf_RING/FYVE/PHD"/>
</dbReference>
<dbReference type="STRING" id="1173061.A0A0J9XC82"/>
<gene>
    <name evidence="7" type="ORF">BN980_GECA08s05026g</name>
</gene>
<dbReference type="GO" id="GO:0010468">
    <property type="term" value="P:regulation of gene expression"/>
    <property type="evidence" value="ECO:0007669"/>
    <property type="project" value="TreeGrafter"/>
</dbReference>
<dbReference type="OrthoDB" id="9547406at2759"/>
<dbReference type="PROSITE" id="PS51805">
    <property type="entry name" value="EPHD"/>
    <property type="match status" value="1"/>
</dbReference>
<dbReference type="PANTHER" id="PTHR10694:SF7">
    <property type="entry name" value="[HISTONE H3]-TRIMETHYL-L-LYSINE(9) DEMETHYLASE"/>
    <property type="match status" value="1"/>
</dbReference>
<feature type="compositionally biased region" description="Basic and acidic residues" evidence="4">
    <location>
        <begin position="351"/>
        <end position="362"/>
    </location>
</feature>
<comment type="caution">
    <text evidence="7">The sequence shown here is derived from an EMBL/GenBank/DDBJ whole genome shotgun (WGS) entry which is preliminary data.</text>
</comment>
<keyword evidence="1" id="KW-0479">Metal-binding</keyword>
<dbReference type="EMBL" id="CCBN010000008">
    <property type="protein sequence ID" value="CDO54817.1"/>
    <property type="molecule type" value="Genomic_DNA"/>
</dbReference>
<keyword evidence="2" id="KW-0863">Zinc-finger</keyword>
<dbReference type="Pfam" id="PF13771">
    <property type="entry name" value="zf-HC5HC2H"/>
    <property type="match status" value="1"/>
</dbReference>
<organism evidence="7 8">
    <name type="scientific">Geotrichum candidum</name>
    <name type="common">Oospora lactis</name>
    <name type="synonym">Dipodascus geotrichum</name>
    <dbReference type="NCBI Taxonomy" id="1173061"/>
    <lineage>
        <taxon>Eukaryota</taxon>
        <taxon>Fungi</taxon>
        <taxon>Dikarya</taxon>
        <taxon>Ascomycota</taxon>
        <taxon>Saccharomycotina</taxon>
        <taxon>Dipodascomycetes</taxon>
        <taxon>Dipodascales</taxon>
        <taxon>Dipodascaceae</taxon>
        <taxon>Geotrichum</taxon>
    </lineage>
</organism>
<keyword evidence="8" id="KW-1185">Reference proteome</keyword>
<dbReference type="SMART" id="SM00249">
    <property type="entry name" value="PHD"/>
    <property type="match status" value="1"/>
</dbReference>
<evidence type="ECO:0000256" key="1">
    <source>
        <dbReference type="ARBA" id="ARBA00022723"/>
    </source>
</evidence>
<evidence type="ECO:0000256" key="2">
    <source>
        <dbReference type="ARBA" id="ARBA00022771"/>
    </source>
</evidence>
<dbReference type="GO" id="GO:0005634">
    <property type="term" value="C:nucleus"/>
    <property type="evidence" value="ECO:0007669"/>
    <property type="project" value="TreeGrafter"/>
</dbReference>
<feature type="domain" description="JmjC" evidence="5">
    <location>
        <begin position="144"/>
        <end position="306"/>
    </location>
</feature>
<dbReference type="Gene3D" id="2.60.120.650">
    <property type="entry name" value="Cupin"/>
    <property type="match status" value="1"/>
</dbReference>
<dbReference type="InterPro" id="IPR034732">
    <property type="entry name" value="EPHD"/>
</dbReference>
<evidence type="ECO:0000256" key="3">
    <source>
        <dbReference type="ARBA" id="ARBA00022833"/>
    </source>
</evidence>
<dbReference type="InterPro" id="IPR055500">
    <property type="entry name" value="DUF7072"/>
</dbReference>
<keyword evidence="3" id="KW-0862">Zinc</keyword>
<dbReference type="CDD" id="cd15571">
    <property type="entry name" value="ePHD"/>
    <property type="match status" value="1"/>
</dbReference>
<evidence type="ECO:0000259" key="5">
    <source>
        <dbReference type="PROSITE" id="PS51184"/>
    </source>
</evidence>
<dbReference type="GO" id="GO:0008270">
    <property type="term" value="F:zinc ion binding"/>
    <property type="evidence" value="ECO:0007669"/>
    <property type="project" value="UniProtKB-KW"/>
</dbReference>
<dbReference type="SUPFAM" id="SSF51197">
    <property type="entry name" value="Clavaminate synthase-like"/>
    <property type="match status" value="1"/>
</dbReference>
<dbReference type="Pfam" id="PF02373">
    <property type="entry name" value="JmjC"/>
    <property type="match status" value="1"/>
</dbReference>
<dbReference type="Pfam" id="PF23258">
    <property type="entry name" value="DUF7072"/>
    <property type="match status" value="1"/>
</dbReference>
<reference evidence="7" key="1">
    <citation type="submission" date="2014-03" db="EMBL/GenBank/DDBJ databases">
        <authorList>
            <person name="Casaregola S."/>
        </authorList>
    </citation>
    <scope>NUCLEOTIDE SEQUENCE [LARGE SCALE GENOMIC DNA]</scope>
    <source>
        <strain evidence="7">CLIB 918</strain>
    </source>
</reference>
<dbReference type="PROSITE" id="PS51184">
    <property type="entry name" value="JMJC"/>
    <property type="match status" value="1"/>
</dbReference>
<evidence type="ECO:0000313" key="7">
    <source>
        <dbReference type="EMBL" id="CDO54817.1"/>
    </source>
</evidence>
<sequence length="664" mass="75249">MLGLTPVIYLFISNNQFCRKASLPSLDDKKLENIIIKNPITQHVNASNGAFRIQNIEKQKTFNIAEWRLLTERSESQPPAKRGERRTFNNAHNRKKIQPCLSDIEFDGTSFTTERCFELERIYWKTLTFNSPMYGADMPGSLFDNSTKSWNVSKLDDMLDTLPMKIPGVNSAYLYCGMWKSTFAWHLEDMDLYSINYLHFGAPKMWYSISQKDKDRFYDIMKDIWPEEYSNCKEFLRHKTFHASPSLLKSHGIKVNKLIHYENEFVLTFPYGYHAGFNFGFNCAESVNFAIPEWLPIGKTAKQCMCISDSVGIDVAGLFINKQRPDPIDLKTGLNTVQDTSIAKKRKRQVSSKEDDLKMDSKHKQRLNNGPIYDHKEPTKPTHPCIFCPSHQYLPLISVKGGKTAHRICALFIPETYSEITGKGKEIVNGVENIPEARWMLKCAYCDTAEGACIQCSSGPCTRSYHPTCAQSAGIVVSTQDTENGPKIRFLCNSHQPKSISSRAKIQNIENGFTLLPGDLVQFQMPSGKVHSGIVRKNNISEQSAFISLQHGIQLIEVAWKRIFVPGIIANKHVVLVKQPKSHFQSTKAPEKASRVSGKAAKVFTKTVMISKSKALDSTLDGFSHFQKPRIQRPIELQIPPVDLDSRMLVYNPSNSSDTKACYD</sequence>
<dbReference type="InterPro" id="IPR003347">
    <property type="entry name" value="JmjC_dom"/>
</dbReference>
<dbReference type="AlphaFoldDB" id="A0A0J9XC82"/>
<proteinExistence type="predicted"/>
<dbReference type="InterPro" id="IPR001965">
    <property type="entry name" value="Znf_PHD"/>
</dbReference>
<dbReference type="GO" id="GO:0051864">
    <property type="term" value="F:histone H3K36 demethylase activity"/>
    <property type="evidence" value="ECO:0007669"/>
    <property type="project" value="TreeGrafter"/>
</dbReference>